<dbReference type="AlphaFoldDB" id="R3WRU2"/>
<name>R3WRU2_9ENTE</name>
<dbReference type="OrthoDB" id="2200281at2"/>
<dbReference type="PATRIC" id="fig|1158612.3.peg.2055"/>
<dbReference type="SUPFAM" id="SSF46689">
    <property type="entry name" value="Homeodomain-like"/>
    <property type="match status" value="1"/>
</dbReference>
<evidence type="ECO:0000313" key="1">
    <source>
        <dbReference type="EMBL" id="EOL44535.1"/>
    </source>
</evidence>
<dbReference type="STRING" id="317735.RU98_GL000853"/>
<organism evidence="1 2">
    <name type="scientific">Enterococcus caccae ATCC BAA-1240</name>
    <dbReference type="NCBI Taxonomy" id="1158612"/>
    <lineage>
        <taxon>Bacteria</taxon>
        <taxon>Bacillati</taxon>
        <taxon>Bacillota</taxon>
        <taxon>Bacilli</taxon>
        <taxon>Lactobacillales</taxon>
        <taxon>Enterococcaceae</taxon>
        <taxon>Enterococcus</taxon>
    </lineage>
</organism>
<dbReference type="EMBL" id="AJAU01000019">
    <property type="protein sequence ID" value="EOL44535.1"/>
    <property type="molecule type" value="Genomic_DNA"/>
</dbReference>
<evidence type="ECO:0008006" key="3">
    <source>
        <dbReference type="Google" id="ProtNLM"/>
    </source>
</evidence>
<proteinExistence type="predicted"/>
<dbReference type="Proteomes" id="UP000013840">
    <property type="component" value="Unassembled WGS sequence"/>
</dbReference>
<comment type="caution">
    <text evidence="1">The sequence shown here is derived from an EMBL/GenBank/DDBJ whole genome shotgun (WGS) entry which is preliminary data.</text>
</comment>
<reference evidence="1 2" key="1">
    <citation type="submission" date="2013-02" db="EMBL/GenBank/DDBJ databases">
        <title>The Genome Sequence of Enterococcus caccae BAA-1240.</title>
        <authorList>
            <consortium name="The Broad Institute Genome Sequencing Platform"/>
            <consortium name="The Broad Institute Genome Sequencing Center for Infectious Disease"/>
            <person name="Earl A.M."/>
            <person name="Gilmore M.S."/>
            <person name="Lebreton F."/>
            <person name="Walker B."/>
            <person name="Young S.K."/>
            <person name="Zeng Q."/>
            <person name="Gargeya S."/>
            <person name="Fitzgerald M."/>
            <person name="Haas B."/>
            <person name="Abouelleil A."/>
            <person name="Alvarado L."/>
            <person name="Arachchi H.M."/>
            <person name="Berlin A.M."/>
            <person name="Chapman S.B."/>
            <person name="Dewar J."/>
            <person name="Goldberg J."/>
            <person name="Griggs A."/>
            <person name="Gujja S."/>
            <person name="Hansen M."/>
            <person name="Howarth C."/>
            <person name="Imamovic A."/>
            <person name="Larimer J."/>
            <person name="McCowan C."/>
            <person name="Murphy C."/>
            <person name="Neiman D."/>
            <person name="Pearson M."/>
            <person name="Priest M."/>
            <person name="Roberts A."/>
            <person name="Saif S."/>
            <person name="Shea T."/>
            <person name="Sisk P."/>
            <person name="Sykes S."/>
            <person name="Wortman J."/>
            <person name="Nusbaum C."/>
            <person name="Birren B."/>
        </authorList>
    </citation>
    <scope>NUCLEOTIDE SEQUENCE [LARGE SCALE GENOMIC DNA]</scope>
    <source>
        <strain evidence="1 2">ATCC BAA-1240</strain>
    </source>
</reference>
<protein>
    <recommendedName>
        <fullName evidence="3">Mor transcription activator domain-containing protein</fullName>
    </recommendedName>
</protein>
<keyword evidence="2" id="KW-1185">Reference proteome</keyword>
<evidence type="ECO:0000313" key="2">
    <source>
        <dbReference type="Proteomes" id="UP000013840"/>
    </source>
</evidence>
<sequence>MASPKTVTGVQAMSKKNRYTDNRTLCQERSDGFHVEKDIEGLNGIYKTIAQLTSLEDCLVLYQHFKGLSINFPTKLIDGAYVKRYLEKEVHKGKVFSKEEIQQLAISFDYSERQIRRFLSEVVNENKLEEEPLPYIAQWLHSQTNGGNEHGK</sequence>
<dbReference type="RefSeq" id="WP_010772185.1">
    <property type="nucleotide sequence ID" value="NZ_KB946334.1"/>
</dbReference>
<gene>
    <name evidence="1" type="ORF">UC7_02078</name>
</gene>
<dbReference type="InterPro" id="IPR009057">
    <property type="entry name" value="Homeodomain-like_sf"/>
</dbReference>
<accession>R3WRU2</accession>